<evidence type="ECO:0000313" key="14">
    <source>
        <dbReference type="Proteomes" id="UP000036987"/>
    </source>
</evidence>
<dbReference type="Gene3D" id="1.10.10.10">
    <property type="entry name" value="Winged helix-like DNA-binding domain superfamily/Winged helix DNA-binding domain"/>
    <property type="match status" value="1"/>
</dbReference>
<dbReference type="GO" id="GO:0005662">
    <property type="term" value="C:DNA replication factor A complex"/>
    <property type="evidence" value="ECO:0000318"/>
    <property type="project" value="GO_Central"/>
</dbReference>
<accession>A0A0K9P5Y7</accession>
<dbReference type="InterPro" id="IPR014646">
    <property type="entry name" value="Rfa2/RPA32"/>
</dbReference>
<dbReference type="GO" id="GO:0000724">
    <property type="term" value="P:double-strand break repair via homologous recombination"/>
    <property type="evidence" value="ECO:0000318"/>
    <property type="project" value="GO_Central"/>
</dbReference>
<evidence type="ECO:0000256" key="3">
    <source>
        <dbReference type="ARBA" id="ARBA00022705"/>
    </source>
</evidence>
<evidence type="ECO:0000256" key="10">
    <source>
        <dbReference type="SAM" id="MobiDB-lite"/>
    </source>
</evidence>
<keyword evidence="7" id="KW-0234">DNA repair</keyword>
<dbReference type="Pfam" id="PF08784">
    <property type="entry name" value="RPA_C"/>
    <property type="match status" value="1"/>
</dbReference>
<dbReference type="GO" id="GO:0006289">
    <property type="term" value="P:nucleotide-excision repair"/>
    <property type="evidence" value="ECO:0000318"/>
    <property type="project" value="GO_Central"/>
</dbReference>
<dbReference type="GO" id="GO:0042162">
    <property type="term" value="F:telomeric DNA binding"/>
    <property type="evidence" value="ECO:0000318"/>
    <property type="project" value="GO_Central"/>
</dbReference>
<feature type="domain" description="Replication protein A C-terminal" evidence="12">
    <location>
        <begin position="160"/>
        <end position="269"/>
    </location>
</feature>
<comment type="function">
    <text evidence="9">Component of the replication protein A complex (RPA) required for DNA recombination, repair and replication. The activity of RPA is mediated by single-stranded DNA binding and protein interactions.</text>
</comment>
<feature type="compositionally biased region" description="Polar residues" evidence="10">
    <location>
        <begin position="16"/>
        <end position="27"/>
    </location>
</feature>
<evidence type="ECO:0000256" key="6">
    <source>
        <dbReference type="ARBA" id="ARBA00023172"/>
    </source>
</evidence>
<dbReference type="FunFam" id="1.10.10.10:FF:000168">
    <property type="entry name" value="Replication protein A 32 kDa subunit"/>
    <property type="match status" value="1"/>
</dbReference>
<dbReference type="InterPro" id="IPR040260">
    <property type="entry name" value="RFA2-like"/>
</dbReference>
<keyword evidence="3" id="KW-0235">DNA replication</keyword>
<dbReference type="Pfam" id="PF01336">
    <property type="entry name" value="tRNA_anti-codon"/>
    <property type="match status" value="1"/>
</dbReference>
<dbReference type="InterPro" id="IPR036390">
    <property type="entry name" value="WH_DNA-bd_sf"/>
</dbReference>
<dbReference type="PANTHER" id="PTHR13989">
    <property type="entry name" value="REPLICATION PROTEIN A-RELATED"/>
    <property type="match status" value="1"/>
</dbReference>
<dbReference type="GO" id="GO:0000781">
    <property type="term" value="C:chromosome, telomeric region"/>
    <property type="evidence" value="ECO:0000318"/>
    <property type="project" value="GO_Central"/>
</dbReference>
<evidence type="ECO:0000256" key="1">
    <source>
        <dbReference type="ARBA" id="ARBA00004123"/>
    </source>
</evidence>
<dbReference type="GO" id="GO:0035861">
    <property type="term" value="C:site of double-strand break"/>
    <property type="evidence" value="ECO:0000318"/>
    <property type="project" value="GO_Central"/>
</dbReference>
<dbReference type="PIRSF" id="PIRSF036949">
    <property type="entry name" value="RPA32"/>
    <property type="match status" value="1"/>
</dbReference>
<dbReference type="FunFam" id="2.40.50.140:FF:000184">
    <property type="entry name" value="replication protein A 32 kDa subunit A-like"/>
    <property type="match status" value="1"/>
</dbReference>
<comment type="subcellular location">
    <subcellularLocation>
        <location evidence="1">Nucleus</location>
    </subcellularLocation>
</comment>
<protein>
    <submittedName>
        <fullName evidence="13">Putative Replication protein A 30 kDa subunit</fullName>
    </submittedName>
</protein>
<keyword evidence="4" id="KW-0227">DNA damage</keyword>
<dbReference type="InterPro" id="IPR012340">
    <property type="entry name" value="NA-bd_OB-fold"/>
</dbReference>
<organism evidence="13 14">
    <name type="scientific">Zostera marina</name>
    <name type="common">Eelgrass</name>
    <dbReference type="NCBI Taxonomy" id="29655"/>
    <lineage>
        <taxon>Eukaryota</taxon>
        <taxon>Viridiplantae</taxon>
        <taxon>Streptophyta</taxon>
        <taxon>Embryophyta</taxon>
        <taxon>Tracheophyta</taxon>
        <taxon>Spermatophyta</taxon>
        <taxon>Magnoliopsida</taxon>
        <taxon>Liliopsida</taxon>
        <taxon>Zosteraceae</taxon>
        <taxon>Zostera</taxon>
    </lineage>
</organism>
<dbReference type="STRING" id="29655.A0A0K9P5Y7"/>
<dbReference type="EMBL" id="LFYR01001151">
    <property type="protein sequence ID" value="KMZ64433.1"/>
    <property type="molecule type" value="Genomic_DNA"/>
</dbReference>
<evidence type="ECO:0000259" key="12">
    <source>
        <dbReference type="Pfam" id="PF08784"/>
    </source>
</evidence>
<dbReference type="SUPFAM" id="SSF46785">
    <property type="entry name" value="Winged helix' DNA-binding domain"/>
    <property type="match status" value="1"/>
</dbReference>
<proteinExistence type="inferred from homology"/>
<feature type="region of interest" description="Disordered" evidence="10">
    <location>
        <begin position="1"/>
        <end position="37"/>
    </location>
</feature>
<dbReference type="PANTHER" id="PTHR13989:SF16">
    <property type="entry name" value="REPLICATION PROTEIN A2"/>
    <property type="match status" value="1"/>
</dbReference>
<evidence type="ECO:0000256" key="7">
    <source>
        <dbReference type="ARBA" id="ARBA00023204"/>
    </source>
</evidence>
<gene>
    <name evidence="13" type="ORF">ZOSMA_36G00380</name>
</gene>
<dbReference type="InterPro" id="IPR036388">
    <property type="entry name" value="WH-like_DNA-bd_sf"/>
</dbReference>
<dbReference type="Gene3D" id="2.40.50.140">
    <property type="entry name" value="Nucleic acid-binding proteins"/>
    <property type="match status" value="1"/>
</dbReference>
<feature type="domain" description="OB" evidence="11">
    <location>
        <begin position="70"/>
        <end position="143"/>
    </location>
</feature>
<dbReference type="Proteomes" id="UP000036987">
    <property type="component" value="Unassembled WGS sequence"/>
</dbReference>
<dbReference type="InterPro" id="IPR014892">
    <property type="entry name" value="RPA_C"/>
</dbReference>
<evidence type="ECO:0000256" key="2">
    <source>
        <dbReference type="ARBA" id="ARBA00007815"/>
    </source>
</evidence>
<keyword evidence="6" id="KW-0233">DNA recombination</keyword>
<evidence type="ECO:0000259" key="11">
    <source>
        <dbReference type="Pfam" id="PF01336"/>
    </source>
</evidence>
<dbReference type="SUPFAM" id="SSF50249">
    <property type="entry name" value="Nucleic acid-binding proteins"/>
    <property type="match status" value="1"/>
</dbReference>
<name>A0A0K9P5Y7_ZOSMR</name>
<dbReference type="AlphaFoldDB" id="A0A0K9P5Y7"/>
<sequence>MQQDGNALFSGGGFMPSQTTQITEYGGSSSTKSRSSQGVFPVTVKQISECLHSGDGKSITLGGTEVSNVRLLGLVMNKIEKITDVSFTLDDGTGRIGIQRWVHEQSDTNEMVLVRSGTYVKVNGHLKDFQGKLTVMAFSVRPLTDFDDLTLHYIECIHVHISITGKPVNPSTAISSQIPVSSSQFLSAPNMASKNYVAPSNYMTSNKANSTDLSIQVANIFDDPVNLSREHGLHLEEVSNQLRVPLQRIRDVVEHLISEGHIYSTIDDNHYKSAANG</sequence>
<evidence type="ECO:0000256" key="4">
    <source>
        <dbReference type="ARBA" id="ARBA00022763"/>
    </source>
</evidence>
<evidence type="ECO:0000256" key="5">
    <source>
        <dbReference type="ARBA" id="ARBA00023125"/>
    </source>
</evidence>
<comment type="caution">
    <text evidence="13">The sequence shown here is derived from an EMBL/GenBank/DDBJ whole genome shotgun (WGS) entry which is preliminary data.</text>
</comment>
<keyword evidence="8" id="KW-0539">Nucleus</keyword>
<dbReference type="OrthoDB" id="25571at2759"/>
<evidence type="ECO:0000256" key="9">
    <source>
        <dbReference type="ARBA" id="ARBA00056440"/>
    </source>
</evidence>
<dbReference type="GO" id="GO:0006260">
    <property type="term" value="P:DNA replication"/>
    <property type="evidence" value="ECO:0000318"/>
    <property type="project" value="GO_Central"/>
</dbReference>
<evidence type="ECO:0000256" key="8">
    <source>
        <dbReference type="ARBA" id="ARBA00023242"/>
    </source>
</evidence>
<dbReference type="InterPro" id="IPR004365">
    <property type="entry name" value="NA-bd_OB_tRNA"/>
</dbReference>
<evidence type="ECO:0000313" key="13">
    <source>
        <dbReference type="EMBL" id="KMZ64433.1"/>
    </source>
</evidence>
<keyword evidence="5" id="KW-0238">DNA-binding</keyword>
<keyword evidence="14" id="KW-1185">Reference proteome</keyword>
<dbReference type="OMA" id="SFGNKRY"/>
<dbReference type="CDD" id="cd04478">
    <property type="entry name" value="RPA2_DBD_D"/>
    <property type="match status" value="1"/>
</dbReference>
<comment type="similarity">
    <text evidence="2">Belongs to the replication factor A protein 2 family.</text>
</comment>
<dbReference type="GO" id="GO:0003697">
    <property type="term" value="F:single-stranded DNA binding"/>
    <property type="evidence" value="ECO:0000318"/>
    <property type="project" value="GO_Central"/>
</dbReference>
<reference evidence="14" key="1">
    <citation type="journal article" date="2016" name="Nature">
        <title>The genome of the seagrass Zostera marina reveals angiosperm adaptation to the sea.</title>
        <authorList>
            <person name="Olsen J.L."/>
            <person name="Rouze P."/>
            <person name="Verhelst B."/>
            <person name="Lin Y.-C."/>
            <person name="Bayer T."/>
            <person name="Collen J."/>
            <person name="Dattolo E."/>
            <person name="De Paoli E."/>
            <person name="Dittami S."/>
            <person name="Maumus F."/>
            <person name="Michel G."/>
            <person name="Kersting A."/>
            <person name="Lauritano C."/>
            <person name="Lohaus R."/>
            <person name="Toepel M."/>
            <person name="Tonon T."/>
            <person name="Vanneste K."/>
            <person name="Amirebrahimi M."/>
            <person name="Brakel J."/>
            <person name="Bostroem C."/>
            <person name="Chovatia M."/>
            <person name="Grimwood J."/>
            <person name="Jenkins J.W."/>
            <person name="Jueterbock A."/>
            <person name="Mraz A."/>
            <person name="Stam W.T."/>
            <person name="Tice H."/>
            <person name="Bornberg-Bauer E."/>
            <person name="Green P.J."/>
            <person name="Pearson G.A."/>
            <person name="Procaccini G."/>
            <person name="Duarte C.M."/>
            <person name="Schmutz J."/>
            <person name="Reusch T.B.H."/>
            <person name="Van de Peer Y."/>
        </authorList>
    </citation>
    <scope>NUCLEOTIDE SEQUENCE [LARGE SCALE GENOMIC DNA]</scope>
    <source>
        <strain evidence="14">cv. Finnish</strain>
    </source>
</reference>